<comment type="caution">
    <text evidence="2">The sequence shown here is derived from an EMBL/GenBank/DDBJ whole genome shotgun (WGS) entry which is preliminary data.</text>
</comment>
<proteinExistence type="predicted"/>
<sequence>MQTFVSGLSEQASFTALGGASGSLLQWLTAGDFIAQALAAAEDEAGGQWLWLYRAPWALLAQGGSQPSAEVLAQWQAQQRAVLQLRRHLRQRLVLVNVDRVASPLLAERFGVPFIEGALPDEKPNTPLLSTLANLFEQMAPECWELYEALEAAAWLPEGEPEFRTNRALPRAAELTELLDLVRAGRQLAAVSQRLEARETELQKLNEQLCSAQAASETTERQAQQQLIEHQQALQAARTQAEALQTEKQSLNEENELLLNQLHQVQEELEKHYLDAVSLKEKQAALEKELAQSKAAHQQAGKELTSASSKATDAEQARQKLAGELASLQKEKTELQAKEQSDAEENELLLNQLHQVQEELENYYLANREILTVMGQSEQTLHRARGVISRMAAHG</sequence>
<reference evidence="2 3" key="1">
    <citation type="submission" date="2018-01" db="EMBL/GenBank/DDBJ databases">
        <title>Denitrification phenotypes of diverse strains of Pseudomonas stutzeri.</title>
        <authorList>
            <person name="Milligan D.A."/>
            <person name="Bergaust L."/>
            <person name="Bakken L.R."/>
            <person name="Frostegard A."/>
        </authorList>
    </citation>
    <scope>NUCLEOTIDE SEQUENCE [LARGE SCALE GENOMIC DNA]</scope>
    <source>
        <strain evidence="2 3">CCUG 44592</strain>
    </source>
</reference>
<dbReference type="EMBL" id="POUM01000006">
    <property type="protein sequence ID" value="PNF59965.1"/>
    <property type="molecule type" value="Genomic_DNA"/>
</dbReference>
<dbReference type="AlphaFoldDB" id="A0A2N8RFV2"/>
<evidence type="ECO:0000313" key="3">
    <source>
        <dbReference type="Proteomes" id="UP000236003"/>
    </source>
</evidence>
<feature type="region of interest" description="Disordered" evidence="1">
    <location>
        <begin position="290"/>
        <end position="316"/>
    </location>
</feature>
<gene>
    <name evidence="2" type="ORF">CXK99_09095</name>
</gene>
<dbReference type="Proteomes" id="UP000236003">
    <property type="component" value="Unassembled WGS sequence"/>
</dbReference>
<evidence type="ECO:0000256" key="1">
    <source>
        <dbReference type="SAM" id="MobiDB-lite"/>
    </source>
</evidence>
<dbReference type="RefSeq" id="WP_102820404.1">
    <property type="nucleotide sequence ID" value="NZ_JAMOHR010000006.1"/>
</dbReference>
<name>A0A2N8RFV2_STUST</name>
<evidence type="ECO:0000313" key="2">
    <source>
        <dbReference type="EMBL" id="PNF59965.1"/>
    </source>
</evidence>
<organism evidence="2 3">
    <name type="scientific">Stutzerimonas stutzeri</name>
    <name type="common">Pseudomonas stutzeri</name>
    <dbReference type="NCBI Taxonomy" id="316"/>
    <lineage>
        <taxon>Bacteria</taxon>
        <taxon>Pseudomonadati</taxon>
        <taxon>Pseudomonadota</taxon>
        <taxon>Gammaproteobacteria</taxon>
        <taxon>Pseudomonadales</taxon>
        <taxon>Pseudomonadaceae</taxon>
        <taxon>Stutzerimonas</taxon>
    </lineage>
</organism>
<accession>A0A2N8RFV2</accession>
<protein>
    <submittedName>
        <fullName evidence="2">Uncharacterized protein</fullName>
    </submittedName>
</protein>